<dbReference type="InterPro" id="IPR003819">
    <property type="entry name" value="TauD/TfdA-like"/>
</dbReference>
<proteinExistence type="inferred from homology"/>
<sequence length="465" mass="51790">MASELVRLLPEIGFQCERVTQSDLIVSTASDDVLTRWCNRSTGPYLSFNSYVPFMHSDHTFRNSSTGIHALTLSRSGHCNSHVQLGLTVQHTSPHNVNMAPGLVEPQSQSPYNSTSAIAPKSKSGSVHNYVPGRTVVKQHNEPYEHEDLLPGFPEIKWSPYKDIPYIEKGNLGDTNFKHLLADATDVFDYNSKIGTEIHGVDLANLTDLQKNDLARLISTRGVVFFRNQKNLTIDKQRELGQCFGSPAHARHHRGATTRRFRRPLFTQTFHWHSDVTYETQPPSYTSLKLLTAPPPGAGGDTIWSSQYAAYDMLSPALQTYLESLTALHSADLQTQGTRALGRAVRRDPITTEHPLIRTNPVTGSAEDESDFVIALLNQVVATSPEVQVRFRWGEGDVAFWDNRCTNHSASYGFAPHRRHAVCVAVQAERPVLDPQSKSQEEDLSQKFGVLRTSKDGSGVVKYND</sequence>
<dbReference type="eggNOG" id="ENOG502QT05">
    <property type="taxonomic scope" value="Eukaryota"/>
</dbReference>
<dbReference type="GO" id="GO:0046872">
    <property type="term" value="F:metal ion binding"/>
    <property type="evidence" value="ECO:0007669"/>
    <property type="project" value="UniProtKB-KW"/>
</dbReference>
<feature type="domain" description="TauD/TfdA-like" evidence="7">
    <location>
        <begin position="190"/>
        <end position="420"/>
    </location>
</feature>
<evidence type="ECO:0000256" key="6">
    <source>
        <dbReference type="ARBA" id="ARBA00023004"/>
    </source>
</evidence>
<keyword evidence="3" id="KW-0479">Metal-binding</keyword>
<dbReference type="HOGENOM" id="CLU_036005_0_1_1"/>
<evidence type="ECO:0000259" key="7">
    <source>
        <dbReference type="Pfam" id="PF02668"/>
    </source>
</evidence>
<protein>
    <recommendedName>
        <fullName evidence="7">TauD/TfdA-like domain-containing protein</fullName>
    </recommendedName>
</protein>
<comment type="cofactor">
    <cofactor evidence="1">
        <name>Fe(2+)</name>
        <dbReference type="ChEBI" id="CHEBI:29033"/>
    </cofactor>
</comment>
<dbReference type="InterPro" id="IPR042098">
    <property type="entry name" value="TauD-like_sf"/>
</dbReference>
<keyword evidence="9" id="KW-1185">Reference proteome</keyword>
<dbReference type="STRING" id="985895.E4ZRI1"/>
<dbReference type="InterPro" id="IPR051323">
    <property type="entry name" value="AtsK-like"/>
</dbReference>
<name>E4ZRI1_LEPMJ</name>
<gene>
    <name evidence="8" type="ORF">LEMA_P035020.1</name>
</gene>
<dbReference type="FunCoup" id="E4ZRI1">
    <property type="interactions" value="3"/>
</dbReference>
<dbReference type="PANTHER" id="PTHR30468:SF31">
    <property type="entry name" value="ALPHA-KETOGLUTARATE-DEPENDENT SULFONATE DIOXYGENASE-RELATED"/>
    <property type="match status" value="1"/>
</dbReference>
<accession>E4ZRI1</accession>
<evidence type="ECO:0000256" key="2">
    <source>
        <dbReference type="ARBA" id="ARBA00005896"/>
    </source>
</evidence>
<dbReference type="SUPFAM" id="SSF51197">
    <property type="entry name" value="Clavaminate synthase-like"/>
    <property type="match status" value="1"/>
</dbReference>
<dbReference type="EMBL" id="FP929116">
    <property type="protein sequence ID" value="CBX93828.1"/>
    <property type="molecule type" value="Genomic_DNA"/>
</dbReference>
<evidence type="ECO:0000313" key="8">
    <source>
        <dbReference type="EMBL" id="CBX93828.1"/>
    </source>
</evidence>
<keyword evidence="5" id="KW-0560">Oxidoreductase</keyword>
<dbReference type="Gene3D" id="3.60.130.10">
    <property type="entry name" value="Clavaminate synthase-like"/>
    <property type="match status" value="1"/>
</dbReference>
<evidence type="ECO:0000256" key="1">
    <source>
        <dbReference type="ARBA" id="ARBA00001954"/>
    </source>
</evidence>
<reference evidence="9" key="1">
    <citation type="journal article" date="2011" name="Nat. Commun.">
        <title>Effector diversification within compartments of the Leptosphaeria maculans genome affected by Repeat-Induced Point mutations.</title>
        <authorList>
            <person name="Rouxel T."/>
            <person name="Grandaubert J."/>
            <person name="Hane J.K."/>
            <person name="Hoede C."/>
            <person name="van de Wouw A.P."/>
            <person name="Couloux A."/>
            <person name="Dominguez V."/>
            <person name="Anthouard V."/>
            <person name="Bally P."/>
            <person name="Bourras S."/>
            <person name="Cozijnsen A.J."/>
            <person name="Ciuffetti L.M."/>
            <person name="Degrave A."/>
            <person name="Dilmaghani A."/>
            <person name="Duret L."/>
            <person name="Fudal I."/>
            <person name="Goodwin S.B."/>
            <person name="Gout L."/>
            <person name="Glaser N."/>
            <person name="Linglin J."/>
            <person name="Kema G.H.J."/>
            <person name="Lapalu N."/>
            <person name="Lawrence C.B."/>
            <person name="May K."/>
            <person name="Meyer M."/>
            <person name="Ollivier B."/>
            <person name="Poulain J."/>
            <person name="Schoch C.L."/>
            <person name="Simon A."/>
            <person name="Spatafora J.W."/>
            <person name="Stachowiak A."/>
            <person name="Turgeon B.G."/>
            <person name="Tyler B.M."/>
            <person name="Vincent D."/>
            <person name="Weissenbach J."/>
            <person name="Amselem J."/>
            <person name="Quesneville H."/>
            <person name="Oliver R.P."/>
            <person name="Wincker P."/>
            <person name="Balesdent M.-H."/>
            <person name="Howlett B.J."/>
        </authorList>
    </citation>
    <scope>NUCLEOTIDE SEQUENCE [LARGE SCALE GENOMIC DNA]</scope>
    <source>
        <strain evidence="9">JN3 / isolate v23.1.3 / race Av1-4-5-6-7-8</strain>
    </source>
</reference>
<dbReference type="Proteomes" id="UP000002668">
    <property type="component" value="Genome"/>
</dbReference>
<dbReference type="VEuPathDB" id="FungiDB:LEMA_P035020.1"/>
<dbReference type="AlphaFoldDB" id="E4ZRI1"/>
<evidence type="ECO:0000256" key="5">
    <source>
        <dbReference type="ARBA" id="ARBA00023002"/>
    </source>
</evidence>
<evidence type="ECO:0000313" key="9">
    <source>
        <dbReference type="Proteomes" id="UP000002668"/>
    </source>
</evidence>
<organism evidence="9">
    <name type="scientific">Leptosphaeria maculans (strain JN3 / isolate v23.1.3 / race Av1-4-5-6-7-8)</name>
    <name type="common">Blackleg fungus</name>
    <name type="synonym">Phoma lingam</name>
    <dbReference type="NCBI Taxonomy" id="985895"/>
    <lineage>
        <taxon>Eukaryota</taxon>
        <taxon>Fungi</taxon>
        <taxon>Dikarya</taxon>
        <taxon>Ascomycota</taxon>
        <taxon>Pezizomycotina</taxon>
        <taxon>Dothideomycetes</taxon>
        <taxon>Pleosporomycetidae</taxon>
        <taxon>Pleosporales</taxon>
        <taxon>Pleosporineae</taxon>
        <taxon>Leptosphaeriaceae</taxon>
        <taxon>Plenodomus</taxon>
        <taxon>Plenodomus lingam/Leptosphaeria maculans species complex</taxon>
    </lineage>
</organism>
<keyword evidence="6" id="KW-0408">Iron</keyword>
<evidence type="ECO:0000256" key="4">
    <source>
        <dbReference type="ARBA" id="ARBA00022964"/>
    </source>
</evidence>
<dbReference type="GO" id="GO:0016706">
    <property type="term" value="F:2-oxoglutarate-dependent dioxygenase activity"/>
    <property type="evidence" value="ECO:0007669"/>
    <property type="project" value="TreeGrafter"/>
</dbReference>
<dbReference type="OrthoDB" id="10257314at2759"/>
<dbReference type="PANTHER" id="PTHR30468">
    <property type="entry name" value="ALPHA-KETOGLUTARATE-DEPENDENT SULFONATE DIOXYGENASE"/>
    <property type="match status" value="1"/>
</dbReference>
<dbReference type="OMA" id="AWDNRII"/>
<evidence type="ECO:0000256" key="3">
    <source>
        <dbReference type="ARBA" id="ARBA00022723"/>
    </source>
</evidence>
<dbReference type="Pfam" id="PF02668">
    <property type="entry name" value="TauD"/>
    <property type="match status" value="1"/>
</dbReference>
<dbReference type="InParanoid" id="E4ZRI1"/>
<comment type="similarity">
    <text evidence="2">Belongs to the TfdA dioxygenase family.</text>
</comment>
<dbReference type="GO" id="GO:0005737">
    <property type="term" value="C:cytoplasm"/>
    <property type="evidence" value="ECO:0007669"/>
    <property type="project" value="TreeGrafter"/>
</dbReference>
<keyword evidence="4" id="KW-0223">Dioxygenase</keyword>